<dbReference type="AlphaFoldDB" id="A0A9W9QP91"/>
<keyword evidence="2" id="KW-1185">Reference proteome</keyword>
<comment type="caution">
    <text evidence="1">The sequence shown here is derived from an EMBL/GenBank/DDBJ whole genome shotgun (WGS) entry which is preliminary data.</text>
</comment>
<name>A0A9W9QP91_PENBR</name>
<dbReference type="EMBL" id="JAPZBR010000008">
    <property type="protein sequence ID" value="KAJ5341593.1"/>
    <property type="molecule type" value="Genomic_DNA"/>
</dbReference>
<evidence type="ECO:0000313" key="1">
    <source>
        <dbReference type="EMBL" id="KAJ5341593.1"/>
    </source>
</evidence>
<reference evidence="1" key="2">
    <citation type="journal article" date="2023" name="IMA Fungus">
        <title>Comparative genomic study of the Penicillium genus elucidates a diverse pangenome and 15 lateral gene transfer events.</title>
        <authorList>
            <person name="Petersen C."/>
            <person name="Sorensen T."/>
            <person name="Nielsen M.R."/>
            <person name="Sondergaard T.E."/>
            <person name="Sorensen J.L."/>
            <person name="Fitzpatrick D.A."/>
            <person name="Frisvad J.C."/>
            <person name="Nielsen K.L."/>
        </authorList>
    </citation>
    <scope>NUCLEOTIDE SEQUENCE</scope>
    <source>
        <strain evidence="1">IBT 35675</strain>
    </source>
</reference>
<gene>
    <name evidence="1" type="ORF">N7541_010717</name>
</gene>
<evidence type="ECO:0000313" key="2">
    <source>
        <dbReference type="Proteomes" id="UP001148299"/>
    </source>
</evidence>
<sequence>MTQTPICLAPLGTPYEPKVKKLIQRLQAWHDADRVDHSLLSAFAWRGNQCPRISLGSKC</sequence>
<dbReference type="Proteomes" id="UP001148299">
    <property type="component" value="Unassembled WGS sequence"/>
</dbReference>
<proteinExistence type="predicted"/>
<organism evidence="1 2">
    <name type="scientific">Penicillium brevicompactum</name>
    <dbReference type="NCBI Taxonomy" id="5074"/>
    <lineage>
        <taxon>Eukaryota</taxon>
        <taxon>Fungi</taxon>
        <taxon>Dikarya</taxon>
        <taxon>Ascomycota</taxon>
        <taxon>Pezizomycotina</taxon>
        <taxon>Eurotiomycetes</taxon>
        <taxon>Eurotiomycetidae</taxon>
        <taxon>Eurotiales</taxon>
        <taxon>Aspergillaceae</taxon>
        <taxon>Penicillium</taxon>
    </lineage>
</organism>
<accession>A0A9W9QP91</accession>
<reference evidence="1" key="1">
    <citation type="submission" date="2022-12" db="EMBL/GenBank/DDBJ databases">
        <authorList>
            <person name="Petersen C."/>
        </authorList>
    </citation>
    <scope>NUCLEOTIDE SEQUENCE</scope>
    <source>
        <strain evidence="1">IBT 35675</strain>
    </source>
</reference>
<protein>
    <submittedName>
        <fullName evidence="1">Uncharacterized protein</fullName>
    </submittedName>
</protein>